<dbReference type="AlphaFoldDB" id="A0A396ZDJ9"/>
<gene>
    <name evidence="2" type="ORF">DLM75_00720</name>
</gene>
<keyword evidence="1" id="KW-1133">Transmembrane helix</keyword>
<evidence type="ECO:0000313" key="3">
    <source>
        <dbReference type="Proteomes" id="UP000265798"/>
    </source>
</evidence>
<proteinExistence type="predicted"/>
<keyword evidence="1" id="KW-0812">Transmembrane</keyword>
<feature type="transmembrane region" description="Helical" evidence="1">
    <location>
        <begin position="54"/>
        <end position="69"/>
    </location>
</feature>
<comment type="caution">
    <text evidence="2">The sequence shown here is derived from an EMBL/GenBank/DDBJ whole genome shotgun (WGS) entry which is preliminary data.</text>
</comment>
<organism evidence="2 3">
    <name type="scientific">Leptospira stimsonii</name>
    <dbReference type="NCBI Taxonomy" id="2202203"/>
    <lineage>
        <taxon>Bacteria</taxon>
        <taxon>Pseudomonadati</taxon>
        <taxon>Spirochaetota</taxon>
        <taxon>Spirochaetia</taxon>
        <taxon>Leptospirales</taxon>
        <taxon>Leptospiraceae</taxon>
        <taxon>Leptospira</taxon>
    </lineage>
</organism>
<reference evidence="3" key="1">
    <citation type="submission" date="2018-05" db="EMBL/GenBank/DDBJ databases">
        <title>Leptospira yasudae sp. nov. and Leptospira stimsonii sp. nov., two pathogenic species of the genus Leptospira isolated from environmental sources.</title>
        <authorList>
            <person name="Casanovas-Massana A."/>
            <person name="Hamond C."/>
            <person name="Santos L.A."/>
            <person name="Hacker K.P."/>
            <person name="Balassiano I."/>
            <person name="Medeiros M.A."/>
            <person name="Reis M.G."/>
            <person name="Ko A.I."/>
            <person name="Wunder E.A."/>
        </authorList>
    </citation>
    <scope>NUCLEOTIDE SEQUENCE [LARGE SCALE GENOMIC DNA]</scope>
    <source>
        <strain evidence="3">Yale</strain>
    </source>
</reference>
<sequence>MQDWYQEDNKLRILNGSQNGLKVVVPAFFRKEGNEESELRKLSLRKKNPKTKKYSNLLIYWAFLSILLFL</sequence>
<evidence type="ECO:0000256" key="1">
    <source>
        <dbReference type="SAM" id="Phobius"/>
    </source>
</evidence>
<dbReference type="EMBL" id="QHCT01000001">
    <property type="protein sequence ID" value="RHX91807.1"/>
    <property type="molecule type" value="Genomic_DNA"/>
</dbReference>
<evidence type="ECO:0000313" key="2">
    <source>
        <dbReference type="EMBL" id="RHX91807.1"/>
    </source>
</evidence>
<protein>
    <submittedName>
        <fullName evidence="2">Uncharacterized protein</fullName>
    </submittedName>
</protein>
<name>A0A396ZDJ9_9LEPT</name>
<accession>A0A396ZDJ9</accession>
<keyword evidence="1" id="KW-0472">Membrane</keyword>
<dbReference type="Proteomes" id="UP000265798">
    <property type="component" value="Unassembled WGS sequence"/>
</dbReference>